<dbReference type="EMBL" id="JBHSGV010000003">
    <property type="protein sequence ID" value="MFC4747212.1"/>
    <property type="molecule type" value="Genomic_DNA"/>
</dbReference>
<dbReference type="InterPro" id="IPR003661">
    <property type="entry name" value="HisK_dim/P_dom"/>
</dbReference>
<dbReference type="CDD" id="cd00082">
    <property type="entry name" value="HisKA"/>
    <property type="match status" value="1"/>
</dbReference>
<evidence type="ECO:0000256" key="3">
    <source>
        <dbReference type="ARBA" id="ARBA00022553"/>
    </source>
</evidence>
<dbReference type="GO" id="GO:0016301">
    <property type="term" value="F:kinase activity"/>
    <property type="evidence" value="ECO:0007669"/>
    <property type="project" value="UniProtKB-KW"/>
</dbReference>
<dbReference type="SMART" id="SM00388">
    <property type="entry name" value="HisKA"/>
    <property type="match status" value="1"/>
</dbReference>
<dbReference type="RefSeq" id="WP_213257709.1">
    <property type="nucleotide sequence ID" value="NZ_JAGYWA010000003.1"/>
</dbReference>
<organism evidence="10 11">
    <name type="scientific">Flavobacterium branchiicola</name>
    <dbReference type="NCBI Taxonomy" id="1114875"/>
    <lineage>
        <taxon>Bacteria</taxon>
        <taxon>Pseudomonadati</taxon>
        <taxon>Bacteroidota</taxon>
        <taxon>Flavobacteriia</taxon>
        <taxon>Flavobacteriales</taxon>
        <taxon>Flavobacteriaceae</taxon>
        <taxon>Flavobacterium</taxon>
    </lineage>
</organism>
<dbReference type="SUPFAM" id="SSF47384">
    <property type="entry name" value="Homodimeric domain of signal transducing histidine kinase"/>
    <property type="match status" value="1"/>
</dbReference>
<evidence type="ECO:0000259" key="9">
    <source>
        <dbReference type="PROSITE" id="PS50109"/>
    </source>
</evidence>
<evidence type="ECO:0000256" key="2">
    <source>
        <dbReference type="ARBA" id="ARBA00012438"/>
    </source>
</evidence>
<name>A0ABV9PCQ0_9FLAO</name>
<keyword evidence="11" id="KW-1185">Reference proteome</keyword>
<evidence type="ECO:0000313" key="10">
    <source>
        <dbReference type="EMBL" id="MFC4747212.1"/>
    </source>
</evidence>
<dbReference type="InterPro" id="IPR036890">
    <property type="entry name" value="HATPase_C_sf"/>
</dbReference>
<gene>
    <name evidence="10" type="ORF">ACFO5S_07130</name>
</gene>
<keyword evidence="6 10" id="KW-0418">Kinase</keyword>
<dbReference type="PANTHER" id="PTHR43065:SF46">
    <property type="entry name" value="C4-DICARBOXYLATE TRANSPORT SENSOR PROTEIN DCTB"/>
    <property type="match status" value="1"/>
</dbReference>
<dbReference type="PROSITE" id="PS50109">
    <property type="entry name" value="HIS_KIN"/>
    <property type="match status" value="1"/>
</dbReference>
<sequence>MKQKQTKEKLKERVKELTCLYEISETISKSNFFEETILKKILESVKNAWKFNHEAIVEIQIPKYHITTSPLPDYTVFQISLINSSNIDSGYIKVHYPADQFNLTHFLADEQKLLNVIAVEISSYIEKFETLNKKASLERTLEHIDRLSILHKTAAAIAHELNTPLGNILGYAELIKLTNNDPEIDSDITTIIDSAIYSREIVKKLMFFSCEMAYQSKIQEIKPVITFAFTFLKQNFQKKKIKSELIFNNTVSKIKIDSVQIKQVLFNLLINAIQASEEGSSIKTIIENDTENLFIRIEDQGHGIPLEIRQQIFEPFFSTKNSNTGSGLGLSLVDGIVKNHNGEITITNNYPTGTIFQIRLPIT</sequence>
<comment type="catalytic activity">
    <reaction evidence="1">
        <text>ATP + protein L-histidine = ADP + protein N-phospho-L-histidine.</text>
        <dbReference type="EC" id="2.7.13.3"/>
    </reaction>
</comment>
<protein>
    <recommendedName>
        <fullName evidence="2">histidine kinase</fullName>
        <ecNumber evidence="2">2.7.13.3</ecNumber>
    </recommendedName>
</protein>
<keyword evidence="8" id="KW-0902">Two-component regulatory system</keyword>
<evidence type="ECO:0000256" key="6">
    <source>
        <dbReference type="ARBA" id="ARBA00022777"/>
    </source>
</evidence>
<dbReference type="Gene3D" id="3.30.565.10">
    <property type="entry name" value="Histidine kinase-like ATPase, C-terminal domain"/>
    <property type="match status" value="1"/>
</dbReference>
<dbReference type="SUPFAM" id="SSF55874">
    <property type="entry name" value="ATPase domain of HSP90 chaperone/DNA topoisomerase II/histidine kinase"/>
    <property type="match status" value="1"/>
</dbReference>
<keyword evidence="7" id="KW-0067">ATP-binding</keyword>
<reference evidence="11" key="1">
    <citation type="journal article" date="2019" name="Int. J. Syst. Evol. Microbiol.">
        <title>The Global Catalogue of Microorganisms (GCM) 10K type strain sequencing project: providing services to taxonomists for standard genome sequencing and annotation.</title>
        <authorList>
            <consortium name="The Broad Institute Genomics Platform"/>
            <consortium name="The Broad Institute Genome Sequencing Center for Infectious Disease"/>
            <person name="Wu L."/>
            <person name="Ma J."/>
        </authorList>
    </citation>
    <scope>NUCLEOTIDE SEQUENCE [LARGE SCALE GENOMIC DNA]</scope>
    <source>
        <strain evidence="11">WYCCWR 13023</strain>
    </source>
</reference>
<accession>A0ABV9PCQ0</accession>
<evidence type="ECO:0000256" key="8">
    <source>
        <dbReference type="ARBA" id="ARBA00023012"/>
    </source>
</evidence>
<dbReference type="PRINTS" id="PR00344">
    <property type="entry name" value="BCTRLSENSOR"/>
</dbReference>
<dbReference type="InterPro" id="IPR005467">
    <property type="entry name" value="His_kinase_dom"/>
</dbReference>
<dbReference type="Proteomes" id="UP001595935">
    <property type="component" value="Unassembled WGS sequence"/>
</dbReference>
<evidence type="ECO:0000256" key="5">
    <source>
        <dbReference type="ARBA" id="ARBA00022741"/>
    </source>
</evidence>
<proteinExistence type="predicted"/>
<evidence type="ECO:0000256" key="1">
    <source>
        <dbReference type="ARBA" id="ARBA00000085"/>
    </source>
</evidence>
<dbReference type="SMART" id="SM00387">
    <property type="entry name" value="HATPase_c"/>
    <property type="match status" value="1"/>
</dbReference>
<comment type="caution">
    <text evidence="10">The sequence shown here is derived from an EMBL/GenBank/DDBJ whole genome shotgun (WGS) entry which is preliminary data.</text>
</comment>
<keyword evidence="4" id="KW-0808">Transferase</keyword>
<dbReference type="Pfam" id="PF00512">
    <property type="entry name" value="HisKA"/>
    <property type="match status" value="1"/>
</dbReference>
<dbReference type="InterPro" id="IPR036097">
    <property type="entry name" value="HisK_dim/P_sf"/>
</dbReference>
<dbReference type="InterPro" id="IPR003594">
    <property type="entry name" value="HATPase_dom"/>
</dbReference>
<evidence type="ECO:0000256" key="7">
    <source>
        <dbReference type="ARBA" id="ARBA00022840"/>
    </source>
</evidence>
<evidence type="ECO:0000256" key="4">
    <source>
        <dbReference type="ARBA" id="ARBA00022679"/>
    </source>
</evidence>
<keyword evidence="5" id="KW-0547">Nucleotide-binding</keyword>
<dbReference type="Pfam" id="PF02518">
    <property type="entry name" value="HATPase_c"/>
    <property type="match status" value="1"/>
</dbReference>
<dbReference type="PANTHER" id="PTHR43065">
    <property type="entry name" value="SENSOR HISTIDINE KINASE"/>
    <property type="match status" value="1"/>
</dbReference>
<dbReference type="Gene3D" id="1.10.287.130">
    <property type="match status" value="1"/>
</dbReference>
<keyword evidence="3" id="KW-0597">Phosphoprotein</keyword>
<dbReference type="EC" id="2.7.13.3" evidence="2"/>
<dbReference type="InterPro" id="IPR004358">
    <property type="entry name" value="Sig_transdc_His_kin-like_C"/>
</dbReference>
<evidence type="ECO:0000313" key="11">
    <source>
        <dbReference type="Proteomes" id="UP001595935"/>
    </source>
</evidence>
<feature type="domain" description="Histidine kinase" evidence="9">
    <location>
        <begin position="156"/>
        <end position="363"/>
    </location>
</feature>